<dbReference type="InterPro" id="IPR050111">
    <property type="entry name" value="C-type_lectin/snaclec_domain"/>
</dbReference>
<keyword evidence="5" id="KW-1185">Reference proteome</keyword>
<keyword evidence="3" id="KW-0732">Signal</keyword>
<dbReference type="CDD" id="cd03590">
    <property type="entry name" value="CLECT_DC-SIGN_like"/>
    <property type="match status" value="1"/>
</dbReference>
<dbReference type="PROSITE" id="PS00615">
    <property type="entry name" value="C_TYPE_LECTIN_1"/>
    <property type="match status" value="1"/>
</dbReference>
<dbReference type="PANTHER" id="PTHR22803">
    <property type="entry name" value="MANNOSE, PHOSPHOLIPASE, LECTIN RECEPTOR RELATED"/>
    <property type="match status" value="1"/>
</dbReference>
<dbReference type="GeneID" id="107118071"/>
<dbReference type="InterPro" id="IPR016186">
    <property type="entry name" value="C-type_lectin-like/link_sf"/>
</dbReference>
<name>A0ABM1KQ09_GEKJA</name>
<keyword evidence="1" id="KW-0430">Lectin</keyword>
<keyword evidence="2" id="KW-1015">Disulfide bond</keyword>
<evidence type="ECO:0000313" key="6">
    <source>
        <dbReference type="RefSeq" id="XP_015275796.1"/>
    </source>
</evidence>
<dbReference type="Pfam" id="PF00059">
    <property type="entry name" value="Lectin_C"/>
    <property type="match status" value="1"/>
</dbReference>
<gene>
    <name evidence="6" type="primary">ASGR1</name>
</gene>
<proteinExistence type="predicted"/>
<reference evidence="6" key="1">
    <citation type="submission" date="2025-08" db="UniProtKB">
        <authorList>
            <consortium name="RefSeq"/>
        </authorList>
    </citation>
    <scope>IDENTIFICATION</scope>
</reference>
<dbReference type="InterPro" id="IPR001304">
    <property type="entry name" value="C-type_lectin-like"/>
</dbReference>
<dbReference type="InterPro" id="IPR033989">
    <property type="entry name" value="CD209-like_CTLD"/>
</dbReference>
<evidence type="ECO:0000256" key="3">
    <source>
        <dbReference type="SAM" id="SignalP"/>
    </source>
</evidence>
<evidence type="ECO:0000256" key="2">
    <source>
        <dbReference type="ARBA" id="ARBA00023157"/>
    </source>
</evidence>
<dbReference type="InterPro" id="IPR016187">
    <property type="entry name" value="CTDL_fold"/>
</dbReference>
<evidence type="ECO:0000256" key="1">
    <source>
        <dbReference type="ARBA" id="ARBA00022734"/>
    </source>
</evidence>
<dbReference type="InterPro" id="IPR018378">
    <property type="entry name" value="C-type_lectin_CS"/>
</dbReference>
<dbReference type="PROSITE" id="PS50041">
    <property type="entry name" value="C_TYPE_LECTIN_2"/>
    <property type="match status" value="1"/>
</dbReference>
<feature type="chain" id="PRO_5047082918" evidence="3">
    <location>
        <begin position="23"/>
        <end position="154"/>
    </location>
</feature>
<dbReference type="Gene3D" id="3.10.100.10">
    <property type="entry name" value="Mannose-Binding Protein A, subunit A"/>
    <property type="match status" value="1"/>
</dbReference>
<organism evidence="5 6">
    <name type="scientific">Gekko japonicus</name>
    <name type="common">Schlegel's Japanese gecko</name>
    <dbReference type="NCBI Taxonomy" id="146911"/>
    <lineage>
        <taxon>Eukaryota</taxon>
        <taxon>Metazoa</taxon>
        <taxon>Chordata</taxon>
        <taxon>Craniata</taxon>
        <taxon>Vertebrata</taxon>
        <taxon>Euteleostomi</taxon>
        <taxon>Lepidosauria</taxon>
        <taxon>Squamata</taxon>
        <taxon>Bifurcata</taxon>
        <taxon>Gekkota</taxon>
        <taxon>Gekkonidae</taxon>
        <taxon>Gekkoninae</taxon>
        <taxon>Gekko</taxon>
    </lineage>
</organism>
<feature type="domain" description="C-type lectin" evidence="4">
    <location>
        <begin position="32"/>
        <end position="149"/>
    </location>
</feature>
<dbReference type="SMART" id="SM00034">
    <property type="entry name" value="CLECT"/>
    <property type="match status" value="1"/>
</dbReference>
<feature type="signal peptide" evidence="3">
    <location>
        <begin position="1"/>
        <end position="22"/>
    </location>
</feature>
<evidence type="ECO:0000313" key="5">
    <source>
        <dbReference type="Proteomes" id="UP000694871"/>
    </source>
</evidence>
<protein>
    <submittedName>
        <fullName evidence="6">Asialoglycoprotein receptor 1</fullName>
    </submittedName>
</protein>
<accession>A0ABM1KQ09</accession>
<evidence type="ECO:0000259" key="4">
    <source>
        <dbReference type="PROSITE" id="PS50041"/>
    </source>
</evidence>
<sequence>MNETEWVFLLMLSRTLSPPGAGVCCPPGWISFRTNCYWDSRAGKSWEDAKSDCEDKDSHLVIINSYEEQLFVSQHVRPRFTWIGLTDASGSWKWIDGTPYTIRPEDWRDEQPDNWYGHGLGGGEDCAHLHDDGRWNDDHCSRLYGWVCEMEAGS</sequence>
<dbReference type="RefSeq" id="XP_015275796.1">
    <property type="nucleotide sequence ID" value="XM_015420310.1"/>
</dbReference>
<dbReference type="SUPFAM" id="SSF56436">
    <property type="entry name" value="C-type lectin-like"/>
    <property type="match status" value="1"/>
</dbReference>
<dbReference type="Proteomes" id="UP000694871">
    <property type="component" value="Unplaced"/>
</dbReference>
<keyword evidence="6" id="KW-0675">Receptor</keyword>